<proteinExistence type="predicted"/>
<sequence>MKYIVVVYILCSIRCFKGNIVDKFYKNLGSTLTDEFNDYVDQTLDILNNKQLNSTFSTLPNHIIKGTWGYLLLDVDYTIRLSSGSVTGVERLQRLGNASIIYDKQTRSLQLSTTILFEQIQASYAVEAKVYGYSHYGTVSCQVTGLTVSITISVNDINLQVTLDNFSVNDTQGVTSTFQGSSPVVSYFAPAITALPTLSLEEVKTMARSAIQSTIDTLNNPNFGYY</sequence>
<evidence type="ECO:0008006" key="2">
    <source>
        <dbReference type="Google" id="ProtNLM"/>
    </source>
</evidence>
<dbReference type="EMBL" id="GECZ01021259">
    <property type="protein sequence ID" value="JAS48510.1"/>
    <property type="molecule type" value="Transcribed_RNA"/>
</dbReference>
<dbReference type="Pfam" id="PF16984">
    <property type="entry name" value="Grp7_allergen"/>
    <property type="match status" value="1"/>
</dbReference>
<dbReference type="Gene3D" id="3.15.10.50">
    <property type="match status" value="1"/>
</dbReference>
<organism evidence="1">
    <name type="scientific">Cuerna arida</name>
    <dbReference type="NCBI Taxonomy" id="1464854"/>
    <lineage>
        <taxon>Eukaryota</taxon>
        <taxon>Metazoa</taxon>
        <taxon>Ecdysozoa</taxon>
        <taxon>Arthropoda</taxon>
        <taxon>Hexapoda</taxon>
        <taxon>Insecta</taxon>
        <taxon>Pterygota</taxon>
        <taxon>Neoptera</taxon>
        <taxon>Paraneoptera</taxon>
        <taxon>Hemiptera</taxon>
        <taxon>Auchenorrhyncha</taxon>
        <taxon>Membracoidea</taxon>
        <taxon>Cicadellidae</taxon>
        <taxon>Cicadellinae</taxon>
        <taxon>Proconiini</taxon>
        <taxon>Cuerna</taxon>
    </lineage>
</organism>
<protein>
    <recommendedName>
        <fullName evidence="2">Lipid-binding serum glycoprotein N-terminal domain-containing protein</fullName>
    </recommendedName>
</protein>
<dbReference type="InterPro" id="IPR020234">
    <property type="entry name" value="Mite_allergen_group-7"/>
</dbReference>
<reference evidence="1" key="1">
    <citation type="submission" date="2015-11" db="EMBL/GenBank/DDBJ databases">
        <title>De novo transcriptome assembly of four potential Pierce s Disease insect vectors from Arizona vineyards.</title>
        <authorList>
            <person name="Tassone E.E."/>
        </authorList>
    </citation>
    <scope>NUCLEOTIDE SEQUENCE</scope>
</reference>
<dbReference type="InterPro" id="IPR038602">
    <property type="entry name" value="Mite_allergen_7_sf"/>
</dbReference>
<evidence type="ECO:0000313" key="1">
    <source>
        <dbReference type="EMBL" id="JAS48510.1"/>
    </source>
</evidence>
<name>A0A1B6FE95_9HEMI</name>
<gene>
    <name evidence="1" type="ORF">g.7838</name>
</gene>
<accession>A0A1B6FE95</accession>
<dbReference type="AlphaFoldDB" id="A0A1B6FE95"/>